<feature type="active site" evidence="3">
    <location>
        <position position="277"/>
    </location>
</feature>
<name>A0A0C3PDZ7_PHLG1</name>
<feature type="active site" evidence="3">
    <location>
        <position position="98"/>
    </location>
</feature>
<dbReference type="OrthoDB" id="660550at2759"/>
<dbReference type="PROSITE" id="PS00141">
    <property type="entry name" value="ASP_PROTEASE"/>
    <property type="match status" value="2"/>
</dbReference>
<dbReference type="STRING" id="745531.A0A0C3PDZ7"/>
<dbReference type="InterPro" id="IPR001969">
    <property type="entry name" value="Aspartic_peptidase_AS"/>
</dbReference>
<comment type="similarity">
    <text evidence="1 4">Belongs to the peptidase A1 family.</text>
</comment>
<dbReference type="PROSITE" id="PS51767">
    <property type="entry name" value="PEPTIDASE_A1"/>
    <property type="match status" value="1"/>
</dbReference>
<evidence type="ECO:0000256" key="3">
    <source>
        <dbReference type="PIRSR" id="PIRSR601461-1"/>
    </source>
</evidence>
<dbReference type="SUPFAM" id="SSF50630">
    <property type="entry name" value="Acid proteases"/>
    <property type="match status" value="1"/>
</dbReference>
<dbReference type="Gene3D" id="2.40.70.10">
    <property type="entry name" value="Acid Proteases"/>
    <property type="match status" value="2"/>
</dbReference>
<feature type="signal peptide" evidence="5">
    <location>
        <begin position="1"/>
        <end position="19"/>
    </location>
</feature>
<dbReference type="InterPro" id="IPR034164">
    <property type="entry name" value="Pepsin-like_dom"/>
</dbReference>
<organism evidence="7 8">
    <name type="scientific">Phlebiopsis gigantea (strain 11061_1 CR5-6)</name>
    <name type="common">White-rot fungus</name>
    <name type="synonym">Peniophora gigantea</name>
    <dbReference type="NCBI Taxonomy" id="745531"/>
    <lineage>
        <taxon>Eukaryota</taxon>
        <taxon>Fungi</taxon>
        <taxon>Dikarya</taxon>
        <taxon>Basidiomycota</taxon>
        <taxon>Agaricomycotina</taxon>
        <taxon>Agaricomycetes</taxon>
        <taxon>Polyporales</taxon>
        <taxon>Phanerochaetaceae</taxon>
        <taxon>Phlebiopsis</taxon>
    </lineage>
</organism>
<keyword evidence="5" id="KW-0732">Signal</keyword>
<dbReference type="AlphaFoldDB" id="A0A0C3PDZ7"/>
<dbReference type="HOGENOM" id="CLU_038846_0_0_1"/>
<dbReference type="GO" id="GO:0004190">
    <property type="term" value="F:aspartic-type endopeptidase activity"/>
    <property type="evidence" value="ECO:0007669"/>
    <property type="project" value="UniProtKB-KW"/>
</dbReference>
<evidence type="ECO:0000256" key="2">
    <source>
        <dbReference type="ARBA" id="ARBA00022750"/>
    </source>
</evidence>
<sequence length="405" mass="42113">MFSAKSLVALLTLALSVAATPVARDGHISLSFAKHVNATGTAHLLERDQARAKIIKERAQALAAGKEARSLAVTNEAVSYIAAVGVGSPATTYNLIIDTGSSNTWVGADTKYKTTSTSTKTSNSVSVSYGSGSFSGTEYTDEVTLGSLVIPSQSIGVASKSSGFSGVDGILGIGPDILTQGTLSPATSQTIPTVTDNLKTLGLISTTSIGISFEPTTSEEVTNGELTFGGVDSSKYTGSINYVSLTSTSPASYYWGIDQSISYNSATILSSTAGIVDTGTTLILIATDAYNKYVSATGAKLDSTTGLLRITTTQYAALKNLDFVIGGVTYTLTPNAQIWPRSLNSYIGGSSSYVYLVVGDLGSDSGEGLDFIDGQTFLERFYSVFDTTNQRFGIATTSFTTATTN</sequence>
<keyword evidence="4" id="KW-0645">Protease</keyword>
<evidence type="ECO:0000313" key="8">
    <source>
        <dbReference type="Proteomes" id="UP000053257"/>
    </source>
</evidence>
<dbReference type="InterPro" id="IPR033121">
    <property type="entry name" value="PEPTIDASE_A1"/>
</dbReference>
<protein>
    <recommendedName>
        <fullName evidence="6">Peptidase A1 domain-containing protein</fullName>
    </recommendedName>
</protein>
<evidence type="ECO:0000256" key="5">
    <source>
        <dbReference type="SAM" id="SignalP"/>
    </source>
</evidence>
<dbReference type="PANTHER" id="PTHR47966:SF51">
    <property type="entry name" value="BETA-SITE APP-CLEAVING ENZYME, ISOFORM A-RELATED"/>
    <property type="match status" value="1"/>
</dbReference>
<feature type="chain" id="PRO_5002168072" description="Peptidase A1 domain-containing protein" evidence="5">
    <location>
        <begin position="20"/>
        <end position="405"/>
    </location>
</feature>
<proteinExistence type="inferred from homology"/>
<evidence type="ECO:0000313" key="7">
    <source>
        <dbReference type="EMBL" id="KIP03623.1"/>
    </source>
</evidence>
<dbReference type="GO" id="GO:0006508">
    <property type="term" value="P:proteolysis"/>
    <property type="evidence" value="ECO:0007669"/>
    <property type="project" value="UniProtKB-KW"/>
</dbReference>
<evidence type="ECO:0000259" key="6">
    <source>
        <dbReference type="PROSITE" id="PS51767"/>
    </source>
</evidence>
<keyword evidence="8" id="KW-1185">Reference proteome</keyword>
<keyword evidence="2 4" id="KW-0064">Aspartyl protease</keyword>
<dbReference type="InterPro" id="IPR001461">
    <property type="entry name" value="Aspartic_peptidase_A1"/>
</dbReference>
<gene>
    <name evidence="7" type="ORF">PHLGIDRAFT_233169</name>
</gene>
<dbReference type="InterPro" id="IPR021109">
    <property type="entry name" value="Peptidase_aspartic_dom_sf"/>
</dbReference>
<dbReference type="PRINTS" id="PR00792">
    <property type="entry name" value="PEPSIN"/>
</dbReference>
<dbReference type="Proteomes" id="UP000053257">
    <property type="component" value="Unassembled WGS sequence"/>
</dbReference>
<dbReference type="CDD" id="cd05471">
    <property type="entry name" value="pepsin_like"/>
    <property type="match status" value="1"/>
</dbReference>
<feature type="domain" description="Peptidase A1" evidence="6">
    <location>
        <begin position="80"/>
        <end position="395"/>
    </location>
</feature>
<evidence type="ECO:0000256" key="4">
    <source>
        <dbReference type="RuleBase" id="RU000454"/>
    </source>
</evidence>
<evidence type="ECO:0000256" key="1">
    <source>
        <dbReference type="ARBA" id="ARBA00007447"/>
    </source>
</evidence>
<dbReference type="EMBL" id="KN840607">
    <property type="protein sequence ID" value="KIP03623.1"/>
    <property type="molecule type" value="Genomic_DNA"/>
</dbReference>
<dbReference type="PANTHER" id="PTHR47966">
    <property type="entry name" value="BETA-SITE APP-CLEAVING ENZYME, ISOFORM A-RELATED"/>
    <property type="match status" value="1"/>
</dbReference>
<accession>A0A0C3PDZ7</accession>
<dbReference type="Pfam" id="PF00026">
    <property type="entry name" value="Asp"/>
    <property type="match status" value="1"/>
</dbReference>
<reference evidence="7 8" key="1">
    <citation type="journal article" date="2014" name="PLoS Genet.">
        <title>Analysis of the Phlebiopsis gigantea genome, transcriptome and secretome provides insight into its pioneer colonization strategies of wood.</title>
        <authorList>
            <person name="Hori C."/>
            <person name="Ishida T."/>
            <person name="Igarashi K."/>
            <person name="Samejima M."/>
            <person name="Suzuki H."/>
            <person name="Master E."/>
            <person name="Ferreira P."/>
            <person name="Ruiz-Duenas F.J."/>
            <person name="Held B."/>
            <person name="Canessa P."/>
            <person name="Larrondo L.F."/>
            <person name="Schmoll M."/>
            <person name="Druzhinina I.S."/>
            <person name="Kubicek C.P."/>
            <person name="Gaskell J.A."/>
            <person name="Kersten P."/>
            <person name="St John F."/>
            <person name="Glasner J."/>
            <person name="Sabat G."/>
            <person name="Splinter BonDurant S."/>
            <person name="Syed K."/>
            <person name="Yadav J."/>
            <person name="Mgbeahuruike A.C."/>
            <person name="Kovalchuk A."/>
            <person name="Asiegbu F.O."/>
            <person name="Lackner G."/>
            <person name="Hoffmeister D."/>
            <person name="Rencoret J."/>
            <person name="Gutierrez A."/>
            <person name="Sun H."/>
            <person name="Lindquist E."/>
            <person name="Barry K."/>
            <person name="Riley R."/>
            <person name="Grigoriev I.V."/>
            <person name="Henrissat B."/>
            <person name="Kues U."/>
            <person name="Berka R.M."/>
            <person name="Martinez A.T."/>
            <person name="Covert S.F."/>
            <person name="Blanchette R.A."/>
            <person name="Cullen D."/>
        </authorList>
    </citation>
    <scope>NUCLEOTIDE SEQUENCE [LARGE SCALE GENOMIC DNA]</scope>
    <source>
        <strain evidence="7 8">11061_1 CR5-6</strain>
    </source>
</reference>
<keyword evidence="4" id="KW-0378">Hydrolase</keyword>